<feature type="domain" description="Paired" evidence="1">
    <location>
        <begin position="1"/>
        <end position="112"/>
    </location>
</feature>
<dbReference type="NCBIfam" id="NF033545">
    <property type="entry name" value="transpos_IS630"/>
    <property type="match status" value="1"/>
</dbReference>
<dbReference type="AlphaFoldDB" id="A0A409Y383"/>
<dbReference type="PANTHER" id="PTHR46564">
    <property type="entry name" value="TRANSPOSASE"/>
    <property type="match status" value="1"/>
</dbReference>
<dbReference type="SUPFAM" id="SSF46689">
    <property type="entry name" value="Homeodomain-like"/>
    <property type="match status" value="1"/>
</dbReference>
<dbReference type="PROSITE" id="PS51057">
    <property type="entry name" value="PAIRED_2"/>
    <property type="match status" value="1"/>
</dbReference>
<dbReference type="Proteomes" id="UP000284706">
    <property type="component" value="Unassembled WGS sequence"/>
</dbReference>
<dbReference type="InterPro" id="IPR009057">
    <property type="entry name" value="Homeodomain-like_sf"/>
</dbReference>
<keyword evidence="3" id="KW-1185">Reference proteome</keyword>
<evidence type="ECO:0000259" key="1">
    <source>
        <dbReference type="PROSITE" id="PS51057"/>
    </source>
</evidence>
<protein>
    <recommendedName>
        <fullName evidence="1">Paired domain-containing protein</fullName>
    </recommendedName>
</protein>
<dbReference type="EMBL" id="NHYE01001246">
    <property type="protein sequence ID" value="PPQ97475.1"/>
    <property type="molecule type" value="Genomic_DNA"/>
</dbReference>
<evidence type="ECO:0000313" key="3">
    <source>
        <dbReference type="Proteomes" id="UP000284706"/>
    </source>
</evidence>
<dbReference type="GO" id="GO:0006355">
    <property type="term" value="P:regulation of DNA-templated transcription"/>
    <property type="evidence" value="ECO:0007669"/>
    <property type="project" value="InterPro"/>
</dbReference>
<dbReference type="InParanoid" id="A0A409Y383"/>
<dbReference type="InterPro" id="IPR038717">
    <property type="entry name" value="Tc1-like_DDE_dom"/>
</dbReference>
<evidence type="ECO:0000313" key="2">
    <source>
        <dbReference type="EMBL" id="PPQ97475.1"/>
    </source>
</evidence>
<accession>A0A409Y383</accession>
<name>A0A409Y383_9AGAR</name>
<dbReference type="InterPro" id="IPR001523">
    <property type="entry name" value="Paired_dom"/>
</dbReference>
<dbReference type="PANTHER" id="PTHR46564:SF1">
    <property type="entry name" value="TRANSPOSASE"/>
    <property type="match status" value="1"/>
</dbReference>
<organism evidence="2 3">
    <name type="scientific">Gymnopilus dilepis</name>
    <dbReference type="NCBI Taxonomy" id="231916"/>
    <lineage>
        <taxon>Eukaryota</taxon>
        <taxon>Fungi</taxon>
        <taxon>Dikarya</taxon>
        <taxon>Basidiomycota</taxon>
        <taxon>Agaricomycotina</taxon>
        <taxon>Agaricomycetes</taxon>
        <taxon>Agaricomycetidae</taxon>
        <taxon>Agaricales</taxon>
        <taxon>Agaricineae</taxon>
        <taxon>Hymenogastraceae</taxon>
        <taxon>Gymnopilus</taxon>
    </lineage>
</organism>
<dbReference type="OrthoDB" id="2266637at2759"/>
<dbReference type="InterPro" id="IPR036397">
    <property type="entry name" value="RNaseH_sf"/>
</dbReference>
<proteinExistence type="predicted"/>
<reference evidence="2 3" key="1">
    <citation type="journal article" date="2018" name="Evol. Lett.">
        <title>Horizontal gene cluster transfer increased hallucinogenic mushroom diversity.</title>
        <authorList>
            <person name="Reynolds H.T."/>
            <person name="Vijayakumar V."/>
            <person name="Gluck-Thaler E."/>
            <person name="Korotkin H.B."/>
            <person name="Matheny P.B."/>
            <person name="Slot J.C."/>
        </authorList>
    </citation>
    <scope>NUCLEOTIDE SEQUENCE [LARGE SCALE GENOMIC DNA]</scope>
    <source>
        <strain evidence="2 3">SRW20</strain>
    </source>
</reference>
<dbReference type="GO" id="GO:0003677">
    <property type="term" value="F:DNA binding"/>
    <property type="evidence" value="ECO:0007669"/>
    <property type="project" value="InterPro"/>
</dbReference>
<comment type="caution">
    <text evidence="2">The sequence shown here is derived from an EMBL/GenBank/DDBJ whole genome shotgun (WGS) entry which is preliminary data.</text>
</comment>
<dbReference type="STRING" id="231916.A0A409Y383"/>
<dbReference type="Gene3D" id="3.30.420.10">
    <property type="entry name" value="Ribonuclease H-like superfamily/Ribonuclease H"/>
    <property type="match status" value="1"/>
</dbReference>
<dbReference type="Pfam" id="PF13358">
    <property type="entry name" value="DDE_3"/>
    <property type="match status" value="1"/>
</dbReference>
<gene>
    <name evidence="2" type="ORF">CVT26_002823</name>
</gene>
<sequence>MGNYRYIPEEQKKLIITMSLRGMKVKDIVSATGICKTTVCGVRRMWKATGEVVAKPLDNGRPRVLTALEVSYLESLVEQQPDIYVHELQDALFKAYEKHVDGKTITRALRRQGLTRKTVTRPARERNEEVRLEYQADIGENYPPETLVFLDEAACNRLTSNRLKAWAPIGKRARRHDYFVRGQRYSILPAISLDGVLHLDILTRSWTADEFRTYVEVLLEKMNPYPQKNSVLVLDNASSHHFDGLREMVEARGRRLRYLPPYSPDFNPIEEGFSALKAWIRRNREHVLGELTGEDGCDPEAMLWQGVFESMTPDKIVGWYKDCGYVV</sequence>
<dbReference type="InterPro" id="IPR047655">
    <property type="entry name" value="Transpos_IS630-like"/>
</dbReference>